<feature type="transmembrane region" description="Helical" evidence="8">
    <location>
        <begin position="217"/>
        <end position="238"/>
    </location>
</feature>
<dbReference type="Proteomes" id="UP000234951">
    <property type="component" value="Unassembled WGS sequence"/>
</dbReference>
<dbReference type="GO" id="GO:0005886">
    <property type="term" value="C:plasma membrane"/>
    <property type="evidence" value="ECO:0007669"/>
    <property type="project" value="UniProtKB-SubCell"/>
</dbReference>
<keyword evidence="12" id="KW-1185">Reference proteome</keyword>
<evidence type="ECO:0000313" key="12">
    <source>
        <dbReference type="Proteomes" id="UP000235114"/>
    </source>
</evidence>
<dbReference type="GO" id="GO:0009103">
    <property type="term" value="P:lipopolysaccharide biosynthetic process"/>
    <property type="evidence" value="ECO:0007669"/>
    <property type="project" value="TreeGrafter"/>
</dbReference>
<feature type="transmembrane region" description="Helical" evidence="8">
    <location>
        <begin position="297"/>
        <end position="315"/>
    </location>
</feature>
<feature type="transmembrane region" description="Helical" evidence="8">
    <location>
        <begin position="82"/>
        <end position="98"/>
    </location>
</feature>
<reference evidence="10 12" key="2">
    <citation type="submission" date="2017-12" db="EMBL/GenBank/DDBJ databases">
        <title>Comparative Functional Genomics of Dry Heat Resistant strains isolated from the Viking Spacecraft.</title>
        <authorList>
            <person name="Seuylemezian A."/>
            <person name="Cooper K."/>
            <person name="Vaishampayan P."/>
        </authorList>
    </citation>
    <scope>NUCLEOTIDE SEQUENCE [LARGE SCALE GENOMIC DNA]</scope>
    <source>
        <strain evidence="10 12">ATCC 29669</strain>
    </source>
</reference>
<feature type="binding site" evidence="7">
    <location>
        <position position="161"/>
    </location>
    <ligand>
        <name>Mg(2+)</name>
        <dbReference type="ChEBI" id="CHEBI:18420"/>
    </ligand>
</feature>
<comment type="caution">
    <text evidence="9">The sequence shown here is derived from an EMBL/GenBank/DDBJ whole genome shotgun (WGS) entry which is preliminary data.</text>
</comment>
<gene>
    <name evidence="9" type="ORF">CU635_09695</name>
    <name evidence="10" type="ORF">CVD25_16620</name>
</gene>
<feature type="transmembrane region" description="Helical" evidence="8">
    <location>
        <begin position="244"/>
        <end position="266"/>
    </location>
</feature>
<keyword evidence="6 8" id="KW-0472">Membrane</keyword>
<proteinExistence type="predicted"/>
<dbReference type="RefSeq" id="WP_101577169.1">
    <property type="nucleotide sequence ID" value="NZ_PGVA01000023.1"/>
</dbReference>
<keyword evidence="4 8" id="KW-0812">Transmembrane</keyword>
<keyword evidence="3 9" id="KW-0808">Transferase</keyword>
<evidence type="ECO:0000256" key="1">
    <source>
        <dbReference type="ARBA" id="ARBA00004651"/>
    </source>
</evidence>
<name>A0A2N5GMI3_9BACI</name>
<feature type="transmembrane region" description="Helical" evidence="8">
    <location>
        <begin position="142"/>
        <end position="162"/>
    </location>
</feature>
<keyword evidence="7" id="KW-0460">Magnesium</keyword>
<feature type="transmembrane region" description="Helical" evidence="8">
    <location>
        <begin position="46"/>
        <end position="62"/>
    </location>
</feature>
<dbReference type="EMBL" id="PGVD01000050">
    <property type="protein sequence ID" value="PLR94065.1"/>
    <property type="molecule type" value="Genomic_DNA"/>
</dbReference>
<dbReference type="PANTHER" id="PTHR22926">
    <property type="entry name" value="PHOSPHO-N-ACETYLMURAMOYL-PENTAPEPTIDE-TRANSFERASE"/>
    <property type="match status" value="1"/>
</dbReference>
<dbReference type="PROSITE" id="PS01348">
    <property type="entry name" value="MRAY_2"/>
    <property type="match status" value="1"/>
</dbReference>
<reference evidence="9 11" key="1">
    <citation type="submission" date="2017-11" db="EMBL/GenBank/DDBJ databases">
        <title>Comparitive Functional Genomics of Dry Heat Resistant strains isolated from the Viking Spacecraft.</title>
        <authorList>
            <person name="Seuylemezian A."/>
            <person name="Cooper K."/>
            <person name="Vaishampayan P."/>
        </authorList>
    </citation>
    <scope>NUCLEOTIDE SEQUENCE [LARGE SCALE GENOMIC DNA]</scope>
    <source>
        <strain evidence="9 11">M4.6</strain>
    </source>
</reference>
<comment type="cofactor">
    <cofactor evidence="7">
        <name>Mg(2+)</name>
        <dbReference type="ChEBI" id="CHEBI:18420"/>
    </cofactor>
</comment>
<keyword evidence="5 8" id="KW-1133">Transmembrane helix</keyword>
<comment type="subcellular location">
    <subcellularLocation>
        <location evidence="1">Cell membrane</location>
        <topology evidence="1">Multi-pass membrane protein</topology>
    </subcellularLocation>
</comment>
<evidence type="ECO:0000313" key="9">
    <source>
        <dbReference type="EMBL" id="PLR83147.1"/>
    </source>
</evidence>
<dbReference type="Pfam" id="PF00953">
    <property type="entry name" value="Glycos_transf_4"/>
    <property type="match status" value="1"/>
</dbReference>
<dbReference type="GO" id="GO:0044038">
    <property type="term" value="P:cell wall macromolecule biosynthetic process"/>
    <property type="evidence" value="ECO:0007669"/>
    <property type="project" value="TreeGrafter"/>
</dbReference>
<dbReference type="GO" id="GO:0071555">
    <property type="term" value="P:cell wall organization"/>
    <property type="evidence" value="ECO:0007669"/>
    <property type="project" value="TreeGrafter"/>
</dbReference>
<dbReference type="GO" id="GO:0016780">
    <property type="term" value="F:phosphotransferase activity, for other substituted phosphate groups"/>
    <property type="evidence" value="ECO:0007669"/>
    <property type="project" value="InterPro"/>
</dbReference>
<feature type="transmembrane region" description="Helical" evidence="8">
    <location>
        <begin position="169"/>
        <end position="186"/>
    </location>
</feature>
<evidence type="ECO:0000256" key="6">
    <source>
        <dbReference type="ARBA" id="ARBA00023136"/>
    </source>
</evidence>
<sequence>MLYLTLLICFLAAMLLTPIIKKLAFKIGATDRPNQRKVHQKIMPRLGGLAIFISFLIGITIIKPNANFPLPLGIDIDVNNLHLSIVIGSLIIILTGVFDDIKEISPKVKLLGQIIASFIVVGMGGLRVEFVNLPFGGELDFGYLSIPMTMLWIIGITNAINLIDGLDGLAAGVSSIALFTIGAMAMVMGNPYVGVMAFIVAVSTLGFLLFNFHPAKIFMGDTGALFLGFIIAVLSLLGFKNVTFISLVIPVIILGVPISDTLFAIIRRFVNKQPLSAPDKSHLHHCLIKIGYSHQQSVLLIYAMSAVFGLAAFIFSQATLWGSLIILLAIIITVEVIVEKIGLIREDYKPLLKFIKGLKPVNLRNKL</sequence>
<evidence type="ECO:0000313" key="10">
    <source>
        <dbReference type="EMBL" id="PLR94065.1"/>
    </source>
</evidence>
<dbReference type="InterPro" id="IPR018480">
    <property type="entry name" value="PNAcMuramoyl-5peptid_Trfase_CS"/>
</dbReference>
<evidence type="ECO:0000256" key="3">
    <source>
        <dbReference type="ARBA" id="ARBA00022679"/>
    </source>
</evidence>
<dbReference type="Proteomes" id="UP000235114">
    <property type="component" value="Unassembled WGS sequence"/>
</dbReference>
<dbReference type="GO" id="GO:0046872">
    <property type="term" value="F:metal ion binding"/>
    <property type="evidence" value="ECO:0007669"/>
    <property type="project" value="UniProtKB-KW"/>
</dbReference>
<keyword evidence="2" id="KW-1003">Cell membrane</keyword>
<evidence type="ECO:0000256" key="5">
    <source>
        <dbReference type="ARBA" id="ARBA00022989"/>
    </source>
</evidence>
<feature type="binding site" evidence="7">
    <location>
        <position position="221"/>
    </location>
    <ligand>
        <name>Mg(2+)</name>
        <dbReference type="ChEBI" id="CHEBI:18420"/>
    </ligand>
</feature>
<dbReference type="AlphaFoldDB" id="A0A2N5GMI3"/>
<feature type="transmembrane region" description="Helical" evidence="8">
    <location>
        <begin position="192"/>
        <end position="210"/>
    </location>
</feature>
<dbReference type="CDD" id="cd06853">
    <property type="entry name" value="GT_WecA_like"/>
    <property type="match status" value="1"/>
</dbReference>
<accession>A0A2N5GMI3</accession>
<evidence type="ECO:0000256" key="8">
    <source>
        <dbReference type="SAM" id="Phobius"/>
    </source>
</evidence>
<dbReference type="EMBL" id="PGVA01000023">
    <property type="protein sequence ID" value="PLR83147.1"/>
    <property type="molecule type" value="Genomic_DNA"/>
</dbReference>
<organism evidence="9 11">
    <name type="scientific">Bacillus canaveralius</name>
    <dbReference type="NCBI Taxonomy" id="1403243"/>
    <lineage>
        <taxon>Bacteria</taxon>
        <taxon>Bacillati</taxon>
        <taxon>Bacillota</taxon>
        <taxon>Bacilli</taxon>
        <taxon>Bacillales</taxon>
        <taxon>Bacillaceae</taxon>
        <taxon>Bacillus</taxon>
    </lineage>
</organism>
<evidence type="ECO:0000256" key="7">
    <source>
        <dbReference type="PIRSR" id="PIRSR600715-1"/>
    </source>
</evidence>
<feature type="transmembrane region" description="Helical" evidence="8">
    <location>
        <begin position="6"/>
        <end position="25"/>
    </location>
</feature>
<dbReference type="OrthoDB" id="9783652at2"/>
<evidence type="ECO:0000256" key="4">
    <source>
        <dbReference type="ARBA" id="ARBA00022692"/>
    </source>
</evidence>
<keyword evidence="7" id="KW-0479">Metal-binding</keyword>
<evidence type="ECO:0000256" key="2">
    <source>
        <dbReference type="ARBA" id="ARBA00022475"/>
    </source>
</evidence>
<evidence type="ECO:0000313" key="11">
    <source>
        <dbReference type="Proteomes" id="UP000234951"/>
    </source>
</evidence>
<feature type="transmembrane region" description="Helical" evidence="8">
    <location>
        <begin position="321"/>
        <end position="338"/>
    </location>
</feature>
<dbReference type="InterPro" id="IPR000715">
    <property type="entry name" value="Glycosyl_transferase_4"/>
</dbReference>
<feature type="transmembrane region" description="Helical" evidence="8">
    <location>
        <begin position="110"/>
        <end position="130"/>
    </location>
</feature>
<protein>
    <submittedName>
        <fullName evidence="9">Undecaprenyl-phosphate alpha-N-acetylglucosaminyl 1-phosphate transferase</fullName>
    </submittedName>
</protein>
<dbReference type="PANTHER" id="PTHR22926:SF3">
    <property type="entry name" value="UNDECAPRENYL-PHOSPHATE ALPHA-N-ACETYLGLUCOSAMINYL 1-PHOSPHATE TRANSFERASE"/>
    <property type="match status" value="1"/>
</dbReference>